<dbReference type="PANTHER" id="PTHR33370:SF1">
    <property type="entry name" value="TRANSLATION INITIATION FACTOR IF-1, CHLOROPLASTIC"/>
    <property type="match status" value="1"/>
</dbReference>
<dbReference type="InterPro" id="IPR006196">
    <property type="entry name" value="RNA-binding_domain_S1_IF1"/>
</dbReference>
<keyword evidence="2 5" id="KW-0396">Initiation factor</keyword>
<dbReference type="AlphaFoldDB" id="U5NBY1"/>
<dbReference type="GO" id="GO:0003743">
    <property type="term" value="F:translation initiation factor activity"/>
    <property type="evidence" value="ECO:0007669"/>
    <property type="project" value="UniProtKB-UniRule"/>
</dbReference>
<protein>
    <recommendedName>
        <fullName evidence="4">Translation initiation factor IF-1</fullName>
    </recommendedName>
</protein>
<accession>U5NBY1</accession>
<dbReference type="SUPFAM" id="SSF50249">
    <property type="entry name" value="Nucleic acid-binding proteins"/>
    <property type="match status" value="1"/>
</dbReference>
<dbReference type="GO" id="GO:0003723">
    <property type="term" value="F:RNA binding"/>
    <property type="evidence" value="ECO:0007669"/>
    <property type="project" value="InterPro"/>
</dbReference>
<reference evidence="7 8" key="1">
    <citation type="journal article" date="2013" name="Genome Announc.">
        <title>Genome Sequence of Mycoplasma parvum (Formerly Eperythrozoon parvum), a Diminutive Hemoplasma of the Pig.</title>
        <authorList>
            <person name="do Nascimento N.C."/>
            <person name="Dos Santos A.P."/>
            <person name="Chu Y."/>
            <person name="Guimaraes A.M."/>
            <person name="Pagliaro A."/>
            <person name="Messick J.B."/>
        </authorList>
    </citation>
    <scope>NUCLEOTIDE SEQUENCE [LARGE SCALE GENOMIC DNA]</scope>
    <source>
        <strain evidence="7 8">Indiana</strain>
    </source>
</reference>
<dbReference type="PATRIC" id="fig|1403316.3.peg.291"/>
<evidence type="ECO:0000313" key="7">
    <source>
        <dbReference type="EMBL" id="AGX89076.1"/>
    </source>
</evidence>
<organism evidence="7 8">
    <name type="scientific">Mycoplasma parvum str. Indiana</name>
    <dbReference type="NCBI Taxonomy" id="1403316"/>
    <lineage>
        <taxon>Bacteria</taxon>
        <taxon>Bacillati</taxon>
        <taxon>Mycoplasmatota</taxon>
        <taxon>Mollicutes</taxon>
        <taxon>Mycoplasmataceae</taxon>
        <taxon>Mycoplasma</taxon>
    </lineage>
</organism>
<dbReference type="RefSeq" id="WP_022769678.1">
    <property type="nucleotide sequence ID" value="NC_022575.1"/>
</dbReference>
<dbReference type="InterPro" id="IPR012340">
    <property type="entry name" value="NA-bd_OB-fold"/>
</dbReference>
<dbReference type="GO" id="GO:0043022">
    <property type="term" value="F:ribosome binding"/>
    <property type="evidence" value="ECO:0007669"/>
    <property type="project" value="TreeGrafter"/>
</dbReference>
<sequence>MAKESQKFSLEGKVVRMLTAENVKVELSNKKIMDCHLSKKLKRFSSYILEGDPVIVEIDPYDLTKGKIIERIKVR</sequence>
<proteinExistence type="inferred from homology"/>
<dbReference type="KEGG" id="mpv:PRV_01605"/>
<dbReference type="PROSITE" id="PS50832">
    <property type="entry name" value="S1_IF1_TYPE"/>
    <property type="match status" value="1"/>
</dbReference>
<gene>
    <name evidence="7" type="ORF">PRV_01605</name>
</gene>
<name>U5NBY1_9MOLU</name>
<dbReference type="HOGENOM" id="CLU_151267_4_0_14"/>
<dbReference type="Gene3D" id="2.40.50.140">
    <property type="entry name" value="Nucleic acid-binding proteins"/>
    <property type="match status" value="1"/>
</dbReference>
<dbReference type="EMBL" id="CP006771">
    <property type="protein sequence ID" value="AGX89076.1"/>
    <property type="molecule type" value="Genomic_DNA"/>
</dbReference>
<comment type="similarity">
    <text evidence="1">Belongs to the IF-1 family.</text>
</comment>
<dbReference type="NCBIfam" id="TIGR00008">
    <property type="entry name" value="infA"/>
    <property type="match status" value="1"/>
</dbReference>
<dbReference type="STRING" id="1403316.PRV_01605"/>
<feature type="domain" description="S1-like" evidence="6">
    <location>
        <begin position="1"/>
        <end position="73"/>
    </location>
</feature>
<evidence type="ECO:0000256" key="3">
    <source>
        <dbReference type="ARBA" id="ARBA00022917"/>
    </source>
</evidence>
<evidence type="ECO:0000256" key="1">
    <source>
        <dbReference type="ARBA" id="ARBA00010939"/>
    </source>
</evidence>
<keyword evidence="8" id="KW-1185">Reference proteome</keyword>
<evidence type="ECO:0000256" key="2">
    <source>
        <dbReference type="ARBA" id="ARBA00022540"/>
    </source>
</evidence>
<dbReference type="OrthoDB" id="9803250at2"/>
<evidence type="ECO:0000313" key="8">
    <source>
        <dbReference type="Proteomes" id="UP000017119"/>
    </source>
</evidence>
<dbReference type="GO" id="GO:0005829">
    <property type="term" value="C:cytosol"/>
    <property type="evidence" value="ECO:0007669"/>
    <property type="project" value="TreeGrafter"/>
</dbReference>
<evidence type="ECO:0000259" key="6">
    <source>
        <dbReference type="PROSITE" id="PS50832"/>
    </source>
</evidence>
<dbReference type="Pfam" id="PF01176">
    <property type="entry name" value="eIF-1a"/>
    <property type="match status" value="1"/>
</dbReference>
<dbReference type="Proteomes" id="UP000017119">
    <property type="component" value="Chromosome"/>
</dbReference>
<dbReference type="PANTHER" id="PTHR33370">
    <property type="entry name" value="TRANSLATION INITIATION FACTOR IF-1, CHLOROPLASTIC"/>
    <property type="match status" value="1"/>
</dbReference>
<evidence type="ECO:0000256" key="5">
    <source>
        <dbReference type="PROSITE-ProRule" id="PRU00181"/>
    </source>
</evidence>
<keyword evidence="3 5" id="KW-0648">Protein biosynthesis</keyword>
<evidence type="ECO:0000256" key="4">
    <source>
        <dbReference type="NCBIfam" id="TIGR00008"/>
    </source>
</evidence>
<dbReference type="InterPro" id="IPR004368">
    <property type="entry name" value="TIF_IF1"/>
</dbReference>